<dbReference type="PANTHER" id="PTHR36449">
    <property type="entry name" value="ACETYLTRANSFERASE-RELATED"/>
    <property type="match status" value="1"/>
</dbReference>
<dbReference type="InterPro" id="IPR000182">
    <property type="entry name" value="GNAT_dom"/>
</dbReference>
<comment type="catalytic activity">
    <reaction evidence="5">
        <text>glycyl-tRNA(Gly) + acetyl-CoA = N-acetylglycyl-tRNA(Gly) + CoA + H(+)</text>
        <dbReference type="Rhea" id="RHEA:81867"/>
        <dbReference type="Rhea" id="RHEA-COMP:9683"/>
        <dbReference type="Rhea" id="RHEA-COMP:19766"/>
        <dbReference type="ChEBI" id="CHEBI:15378"/>
        <dbReference type="ChEBI" id="CHEBI:57287"/>
        <dbReference type="ChEBI" id="CHEBI:57288"/>
        <dbReference type="ChEBI" id="CHEBI:78522"/>
        <dbReference type="ChEBI" id="CHEBI:232036"/>
    </reaction>
</comment>
<dbReference type="GO" id="GO:0016747">
    <property type="term" value="F:acyltransferase activity, transferring groups other than amino-acyl groups"/>
    <property type="evidence" value="ECO:0007669"/>
    <property type="project" value="InterPro"/>
</dbReference>
<dbReference type="Proteomes" id="UP000035763">
    <property type="component" value="Unassembled WGS sequence"/>
</dbReference>
<keyword evidence="2" id="KW-1277">Toxin-antitoxin system</keyword>
<reference evidence="7 8" key="1">
    <citation type="journal article" date="2013" name="ISME J.">
        <title>A metabolic model for members of the genus Tetrasphaera involved in enhanced biological phosphorus removal.</title>
        <authorList>
            <person name="Kristiansen R."/>
            <person name="Nguyen H.T.T."/>
            <person name="Saunders A.M."/>
            <person name="Nielsen J.L."/>
            <person name="Wimmer R."/>
            <person name="Le V.Q."/>
            <person name="McIlroy S.J."/>
            <person name="Petrovski S."/>
            <person name="Seviour R.J."/>
            <person name="Calteau A."/>
            <person name="Nielsen K.L."/>
            <person name="Nielsen P.H."/>
        </authorList>
    </citation>
    <scope>NUCLEOTIDE SEQUENCE [LARGE SCALE GENOMIC DNA]</scope>
    <source>
        <strain evidence="7 8">Ben110</strain>
    </source>
</reference>
<keyword evidence="8" id="KW-1185">Reference proteome</keyword>
<evidence type="ECO:0000256" key="4">
    <source>
        <dbReference type="ARBA" id="ARBA00023315"/>
    </source>
</evidence>
<dbReference type="OrthoDB" id="9799147at2"/>
<evidence type="ECO:0000256" key="1">
    <source>
        <dbReference type="ARBA" id="ARBA00022491"/>
    </source>
</evidence>
<dbReference type="SUPFAM" id="SSF55729">
    <property type="entry name" value="Acyl-CoA N-acyltransferases (Nat)"/>
    <property type="match status" value="1"/>
</dbReference>
<organism evidence="7 8">
    <name type="scientific">Nostocoides australiense Ben110</name>
    <dbReference type="NCBI Taxonomy" id="1193182"/>
    <lineage>
        <taxon>Bacteria</taxon>
        <taxon>Bacillati</taxon>
        <taxon>Actinomycetota</taxon>
        <taxon>Actinomycetes</taxon>
        <taxon>Micrococcales</taxon>
        <taxon>Intrasporangiaceae</taxon>
        <taxon>Nostocoides</taxon>
    </lineage>
</organism>
<evidence type="ECO:0000313" key="8">
    <source>
        <dbReference type="Proteomes" id="UP000035763"/>
    </source>
</evidence>
<dbReference type="PANTHER" id="PTHR36449:SF1">
    <property type="entry name" value="ACETYLTRANSFERASE"/>
    <property type="match status" value="1"/>
</dbReference>
<name>W6JYN6_9MICO</name>
<evidence type="ECO:0000259" key="6">
    <source>
        <dbReference type="PROSITE" id="PS51186"/>
    </source>
</evidence>
<dbReference type="Gene3D" id="3.40.630.30">
    <property type="match status" value="1"/>
</dbReference>
<keyword evidence="4" id="KW-0012">Acyltransferase</keyword>
<keyword evidence="1" id="KW-0678">Repressor</keyword>
<dbReference type="STRING" id="1193182.BN11_4660006"/>
<keyword evidence="3 7" id="KW-0808">Transferase</keyword>
<dbReference type="RefSeq" id="WP_048699993.1">
    <property type="nucleotide sequence ID" value="NZ_HG764815.1"/>
</dbReference>
<dbReference type="PROSITE" id="PS51186">
    <property type="entry name" value="GNAT"/>
    <property type="match status" value="1"/>
</dbReference>
<dbReference type="EMBL" id="CAJA01000408">
    <property type="protein sequence ID" value="CCH74648.1"/>
    <property type="molecule type" value="Genomic_DNA"/>
</dbReference>
<feature type="domain" description="N-acetyltransferase" evidence="6">
    <location>
        <begin position="1"/>
        <end position="165"/>
    </location>
</feature>
<evidence type="ECO:0000256" key="5">
    <source>
        <dbReference type="ARBA" id="ARBA00049880"/>
    </source>
</evidence>
<protein>
    <submittedName>
        <fullName evidence="7">GCN5-related N-acetyltransferase</fullName>
    </submittedName>
</protein>
<dbReference type="Pfam" id="PF00583">
    <property type="entry name" value="Acetyltransf_1"/>
    <property type="match status" value="1"/>
</dbReference>
<comment type="caution">
    <text evidence="7">The sequence shown here is derived from an EMBL/GenBank/DDBJ whole genome shotgun (WGS) entry which is preliminary data.</text>
</comment>
<evidence type="ECO:0000256" key="2">
    <source>
        <dbReference type="ARBA" id="ARBA00022649"/>
    </source>
</evidence>
<sequence length="168" mass="18234">MTGSFGRPRKLRADVRVDEFHSGASELDEWLVKYGWENLRANNAVTYVTTWAERVVGYYAISVGGVALASVPTTLKKGARPDPLPVIVLARLAVDCSVTGKGIGAGLLRDALERSAQLSQTVGAAALLVHARDEAARDFYLRNGDFVESPIAELQLMVSMKALRSQFL</sequence>
<gene>
    <name evidence="7" type="ORF">BN11_4660006</name>
</gene>
<proteinExistence type="predicted"/>
<dbReference type="AlphaFoldDB" id="W6JYN6"/>
<accession>W6JYN6</accession>
<evidence type="ECO:0000313" key="7">
    <source>
        <dbReference type="EMBL" id="CCH74648.1"/>
    </source>
</evidence>
<evidence type="ECO:0000256" key="3">
    <source>
        <dbReference type="ARBA" id="ARBA00022679"/>
    </source>
</evidence>
<dbReference type="InterPro" id="IPR016181">
    <property type="entry name" value="Acyl_CoA_acyltransferase"/>
</dbReference>